<comment type="caution">
    <text evidence="1">The sequence shown here is derived from an EMBL/GenBank/DDBJ whole genome shotgun (WGS) entry which is preliminary data.</text>
</comment>
<dbReference type="OrthoDB" id="438556at2759"/>
<protein>
    <submittedName>
        <fullName evidence="1">Uncharacterized protein</fullName>
    </submittedName>
</protein>
<name>A0A813HTK0_POLGL</name>
<evidence type="ECO:0000313" key="1">
    <source>
        <dbReference type="EMBL" id="CAE8641060.1"/>
    </source>
</evidence>
<gene>
    <name evidence="1" type="ORF">PGLA1383_LOCUS55785</name>
</gene>
<dbReference type="AlphaFoldDB" id="A0A813HTK0"/>
<reference evidence="1" key="1">
    <citation type="submission" date="2021-02" db="EMBL/GenBank/DDBJ databases">
        <authorList>
            <person name="Dougan E. K."/>
            <person name="Rhodes N."/>
            <person name="Thang M."/>
            <person name="Chan C."/>
        </authorList>
    </citation>
    <scope>NUCLEOTIDE SEQUENCE</scope>
</reference>
<accession>A0A813HTK0</accession>
<sequence>MQLDAASPSMSKRKVSDAFELVSLGRSSYASKSGIAKLLAHISEHGVPETFDRSAQYRARKEVCRRTETPYGPMVKDMQVPLAAGGEQTMTFQNPLAFFNYQCSQSEHYARIVSMALDRTPCSPQSPWNIILYQDGVDPSDGLAKNHSRKSAVVYWSFAEFGMSALAHEEVWGTLCVARSTEYQKLAGGVSQLFQKIMELFFGDTRDIRRSGVSVDLPGGGHALIVAEASILLADLPAIKECISCKGHAGMICCCLCVNATLHNSAGIPVHLLTDRAVSISNTSLEDFIKHTDESIRALVQRVNQHHEALQARMISQQAFDDCLQVLGWNWTPSNIILNERFRLKIASMVMYDWAHIYVRGGLADNELGQAMKTYFSNRSLTSFRELGEYVATFTFPKRSPNLAHLFIASANANNSRKGSFSCTGSEFLTLTPVVHRCFTRVVASRGEFMPVVSSMIAVLNAVMLLMSVRSGTIKPQELCSAIAAHLLLYKAYYGDAAFRPKHHYFLHLPGMLLRFGFLLAAFTHERKHRLVTRYTRDRKNLRNWDAGAIEEITCHQMWELKQPFFLACATARPRGNILYPLREMFPGVDDDAFVVVNDMCVNGGRVCAGDVVSCLVDGQAQLGELLLNVAVQMPASYTVYSVIALWQSDPNESTADIWRKFRVSKENVVKLESNTSIDTVFTYRMAVDQQTCVVYFPPELLPKRV</sequence>
<dbReference type="Proteomes" id="UP000654075">
    <property type="component" value="Unassembled WGS sequence"/>
</dbReference>
<organism evidence="1 2">
    <name type="scientific">Polarella glacialis</name>
    <name type="common">Dinoflagellate</name>
    <dbReference type="NCBI Taxonomy" id="89957"/>
    <lineage>
        <taxon>Eukaryota</taxon>
        <taxon>Sar</taxon>
        <taxon>Alveolata</taxon>
        <taxon>Dinophyceae</taxon>
        <taxon>Suessiales</taxon>
        <taxon>Suessiaceae</taxon>
        <taxon>Polarella</taxon>
    </lineage>
</organism>
<dbReference type="EMBL" id="CAJNNV010032794">
    <property type="protein sequence ID" value="CAE8641060.1"/>
    <property type="molecule type" value="Genomic_DNA"/>
</dbReference>
<proteinExistence type="predicted"/>
<keyword evidence="2" id="KW-1185">Reference proteome</keyword>
<evidence type="ECO:0000313" key="2">
    <source>
        <dbReference type="Proteomes" id="UP000654075"/>
    </source>
</evidence>
<dbReference type="OMA" id="FISECKW"/>